<dbReference type="Pfam" id="PF01612">
    <property type="entry name" value="DNA_pol_A_exo1"/>
    <property type="match status" value="1"/>
</dbReference>
<comment type="caution">
    <text evidence="3">The sequence shown here is derived from an EMBL/GenBank/DDBJ whole genome shotgun (WGS) entry which is preliminary data.</text>
</comment>
<dbReference type="SUPFAM" id="SSF53098">
    <property type="entry name" value="Ribonuclease H-like"/>
    <property type="match status" value="1"/>
</dbReference>
<evidence type="ECO:0000313" key="3">
    <source>
        <dbReference type="EMBL" id="TRM66983.1"/>
    </source>
</evidence>
<dbReference type="PANTHER" id="PTHR43040">
    <property type="entry name" value="RIBONUCLEASE D"/>
    <property type="match status" value="1"/>
</dbReference>
<evidence type="ECO:0000256" key="1">
    <source>
        <dbReference type="SAM" id="SignalP"/>
    </source>
</evidence>
<dbReference type="InterPro" id="IPR002562">
    <property type="entry name" value="3'-5'_exonuclease_dom"/>
</dbReference>
<dbReference type="EMBL" id="VDMD01000003">
    <property type="protein sequence ID" value="TRM66983.1"/>
    <property type="molecule type" value="Genomic_DNA"/>
</dbReference>
<dbReference type="GO" id="GO:0008408">
    <property type="term" value="F:3'-5' exonuclease activity"/>
    <property type="evidence" value="ECO:0007669"/>
    <property type="project" value="InterPro"/>
</dbReference>
<name>A0A550CQA1_9AGAR</name>
<proteinExistence type="predicted"/>
<feature type="chain" id="PRO_5021818386" evidence="1">
    <location>
        <begin position="24"/>
        <end position="307"/>
    </location>
</feature>
<dbReference type="STRING" id="97359.A0A550CQA1"/>
<dbReference type="Proteomes" id="UP000320762">
    <property type="component" value="Unassembled WGS sequence"/>
</dbReference>
<dbReference type="OrthoDB" id="26838at2759"/>
<dbReference type="InterPro" id="IPR012337">
    <property type="entry name" value="RNaseH-like_sf"/>
</dbReference>
<keyword evidence="4" id="KW-1185">Reference proteome</keyword>
<dbReference type="GO" id="GO:0006139">
    <property type="term" value="P:nucleobase-containing compound metabolic process"/>
    <property type="evidence" value="ECO:0007669"/>
    <property type="project" value="InterPro"/>
</dbReference>
<organism evidence="3 4">
    <name type="scientific">Schizophyllum amplum</name>
    <dbReference type="NCBI Taxonomy" id="97359"/>
    <lineage>
        <taxon>Eukaryota</taxon>
        <taxon>Fungi</taxon>
        <taxon>Dikarya</taxon>
        <taxon>Basidiomycota</taxon>
        <taxon>Agaricomycotina</taxon>
        <taxon>Agaricomycetes</taxon>
        <taxon>Agaricomycetidae</taxon>
        <taxon>Agaricales</taxon>
        <taxon>Schizophyllaceae</taxon>
        <taxon>Schizophyllum</taxon>
    </lineage>
</organism>
<protein>
    <submittedName>
        <fullName evidence="3">Ribonuclease H-like domain-containing protein</fullName>
    </submittedName>
</protein>
<sequence length="307" mass="34137">MLVNTLPGLAALVAILRSRGTFAFDTEGRELGTTEGALSVVSFRTFNAETFLVDVLAFTDEQLQPLFAVLADETVTKLVWDGRMDASELLHGHGVQLRGALDLQVADIAARRRRESFFDQKRRLSRGYRSVPASSITTAEFTDVHRLNGLRGAAEEFGLISRPAFRGAPPKFDHSRWLQRPLTAAQISYATEDVEQIIALYRIFCNKLYIEEAELKLQSAAYHSLHESGRPGRNDQYQQHSMMPLDILDLPSPYASRKACGGCKRELSQRCFPIRGGKCFVCMATGREQVKSTNTFGRGGGRGMLAF</sequence>
<keyword evidence="1" id="KW-0732">Signal</keyword>
<evidence type="ECO:0000259" key="2">
    <source>
        <dbReference type="Pfam" id="PF01612"/>
    </source>
</evidence>
<dbReference type="AlphaFoldDB" id="A0A550CQA1"/>
<feature type="signal peptide" evidence="1">
    <location>
        <begin position="1"/>
        <end position="23"/>
    </location>
</feature>
<dbReference type="InterPro" id="IPR036397">
    <property type="entry name" value="RNaseH_sf"/>
</dbReference>
<reference evidence="3 4" key="1">
    <citation type="journal article" date="2019" name="New Phytol.">
        <title>Comparative genomics reveals unique wood-decay strategies and fruiting body development in the Schizophyllaceae.</title>
        <authorList>
            <person name="Almasi E."/>
            <person name="Sahu N."/>
            <person name="Krizsan K."/>
            <person name="Balint B."/>
            <person name="Kovacs G.M."/>
            <person name="Kiss B."/>
            <person name="Cseklye J."/>
            <person name="Drula E."/>
            <person name="Henrissat B."/>
            <person name="Nagy I."/>
            <person name="Chovatia M."/>
            <person name="Adam C."/>
            <person name="LaButti K."/>
            <person name="Lipzen A."/>
            <person name="Riley R."/>
            <person name="Grigoriev I.V."/>
            <person name="Nagy L.G."/>
        </authorList>
    </citation>
    <scope>NUCLEOTIDE SEQUENCE [LARGE SCALE GENOMIC DNA]</scope>
    <source>
        <strain evidence="3 4">NL-1724</strain>
    </source>
</reference>
<accession>A0A550CQA1</accession>
<dbReference type="PANTHER" id="PTHR43040:SF1">
    <property type="entry name" value="RIBONUCLEASE D"/>
    <property type="match status" value="1"/>
</dbReference>
<dbReference type="GO" id="GO:0003676">
    <property type="term" value="F:nucleic acid binding"/>
    <property type="evidence" value="ECO:0007669"/>
    <property type="project" value="InterPro"/>
</dbReference>
<gene>
    <name evidence="3" type="ORF">BD626DRAFT_397033</name>
</gene>
<feature type="domain" description="3'-5' exonuclease" evidence="2">
    <location>
        <begin position="5"/>
        <end position="114"/>
    </location>
</feature>
<dbReference type="Gene3D" id="3.30.420.10">
    <property type="entry name" value="Ribonuclease H-like superfamily/Ribonuclease H"/>
    <property type="match status" value="1"/>
</dbReference>
<evidence type="ECO:0000313" key="4">
    <source>
        <dbReference type="Proteomes" id="UP000320762"/>
    </source>
</evidence>